<evidence type="ECO:0000313" key="3">
    <source>
        <dbReference type="EMBL" id="KAJ7699625.1"/>
    </source>
</evidence>
<dbReference type="EMBL" id="JARKIE010000022">
    <property type="protein sequence ID" value="KAJ7699625.1"/>
    <property type="molecule type" value="Genomic_DNA"/>
</dbReference>
<feature type="transmembrane region" description="Helical" evidence="2">
    <location>
        <begin position="274"/>
        <end position="291"/>
    </location>
</feature>
<keyword evidence="2" id="KW-0472">Membrane</keyword>
<evidence type="ECO:0000256" key="1">
    <source>
        <dbReference type="SAM" id="MobiDB-lite"/>
    </source>
</evidence>
<name>A0AAD7GKZ7_MYCRO</name>
<proteinExistence type="predicted"/>
<dbReference type="InterPro" id="IPR052980">
    <property type="entry name" value="Crinkler_effector"/>
</dbReference>
<gene>
    <name evidence="3" type="ORF">B0H17DRAFT_297204</name>
</gene>
<keyword evidence="2" id="KW-0812">Transmembrane</keyword>
<sequence>MATQAQVGATLRQFTWDALYDDLWETLWPADGGPVEGELSWGEPSALLDRIETLTPDDGWLRVNPSSKKSNDPNEGEGEDPSDGEDVDEGPARIRYINLKAHPALAFDELGLEVDQRGDKATFVVRHEYGLFMEHAMSRLSNPPDDSYRARFFVTGQPGIGKSFGCYYFLFRLLALGQSVFFLNAPTTVYYFSSDGVQKSDENLEGWPATLEALRKSWVLIDMDDTTDWTPPKIFNRARCVVWTSAPQEVRMKKFLKRFGAEKWYMKAWSSKEIAAVTCILFLMLFCGNYAC</sequence>
<dbReference type="AlphaFoldDB" id="A0AAD7GKZ7"/>
<accession>A0AAD7GKZ7</accession>
<keyword evidence="4" id="KW-1185">Reference proteome</keyword>
<protein>
    <submittedName>
        <fullName evidence="3">Uncharacterized protein</fullName>
    </submittedName>
</protein>
<dbReference type="PANTHER" id="PTHR33129">
    <property type="entry name" value="PROTEIN KINASE DOMAIN-CONTAINING PROTEIN-RELATED"/>
    <property type="match status" value="1"/>
</dbReference>
<comment type="caution">
    <text evidence="3">The sequence shown here is derived from an EMBL/GenBank/DDBJ whole genome shotgun (WGS) entry which is preliminary data.</text>
</comment>
<feature type="compositionally biased region" description="Acidic residues" evidence="1">
    <location>
        <begin position="74"/>
        <end position="89"/>
    </location>
</feature>
<evidence type="ECO:0000313" key="4">
    <source>
        <dbReference type="Proteomes" id="UP001221757"/>
    </source>
</evidence>
<feature type="region of interest" description="Disordered" evidence="1">
    <location>
        <begin position="58"/>
        <end position="89"/>
    </location>
</feature>
<organism evidence="3 4">
    <name type="scientific">Mycena rosella</name>
    <name type="common">Pink bonnet</name>
    <name type="synonym">Agaricus rosellus</name>
    <dbReference type="NCBI Taxonomy" id="1033263"/>
    <lineage>
        <taxon>Eukaryota</taxon>
        <taxon>Fungi</taxon>
        <taxon>Dikarya</taxon>
        <taxon>Basidiomycota</taxon>
        <taxon>Agaricomycotina</taxon>
        <taxon>Agaricomycetes</taxon>
        <taxon>Agaricomycetidae</taxon>
        <taxon>Agaricales</taxon>
        <taxon>Marasmiineae</taxon>
        <taxon>Mycenaceae</taxon>
        <taxon>Mycena</taxon>
    </lineage>
</organism>
<reference evidence="3" key="1">
    <citation type="submission" date="2023-03" db="EMBL/GenBank/DDBJ databases">
        <title>Massive genome expansion in bonnet fungi (Mycena s.s.) driven by repeated elements and novel gene families across ecological guilds.</title>
        <authorList>
            <consortium name="Lawrence Berkeley National Laboratory"/>
            <person name="Harder C.B."/>
            <person name="Miyauchi S."/>
            <person name="Viragh M."/>
            <person name="Kuo A."/>
            <person name="Thoen E."/>
            <person name="Andreopoulos B."/>
            <person name="Lu D."/>
            <person name="Skrede I."/>
            <person name="Drula E."/>
            <person name="Henrissat B."/>
            <person name="Morin E."/>
            <person name="Kohler A."/>
            <person name="Barry K."/>
            <person name="LaButti K."/>
            <person name="Morin E."/>
            <person name="Salamov A."/>
            <person name="Lipzen A."/>
            <person name="Mereny Z."/>
            <person name="Hegedus B."/>
            <person name="Baldrian P."/>
            <person name="Stursova M."/>
            <person name="Weitz H."/>
            <person name="Taylor A."/>
            <person name="Grigoriev I.V."/>
            <person name="Nagy L.G."/>
            <person name="Martin F."/>
            <person name="Kauserud H."/>
        </authorList>
    </citation>
    <scope>NUCLEOTIDE SEQUENCE</scope>
    <source>
        <strain evidence="3">CBHHK067</strain>
    </source>
</reference>
<keyword evidence="2" id="KW-1133">Transmembrane helix</keyword>
<dbReference type="Proteomes" id="UP001221757">
    <property type="component" value="Unassembled WGS sequence"/>
</dbReference>
<evidence type="ECO:0000256" key="2">
    <source>
        <dbReference type="SAM" id="Phobius"/>
    </source>
</evidence>